<dbReference type="AlphaFoldDB" id="A0A6A6TZJ2"/>
<name>A0A6A6TZJ2_9PEZI</name>
<dbReference type="Gene3D" id="3.90.640.10">
    <property type="entry name" value="Actin, Chain A, domain 4"/>
    <property type="match status" value="1"/>
</dbReference>
<proteinExistence type="inferred from homology"/>
<dbReference type="Gene3D" id="3.30.420.40">
    <property type="match status" value="3"/>
</dbReference>
<dbReference type="PANTHER" id="PTHR11937">
    <property type="entry name" value="ACTIN"/>
    <property type="match status" value="1"/>
</dbReference>
<dbReference type="OrthoDB" id="5132116at2759"/>
<dbReference type="PROSITE" id="PS00432">
    <property type="entry name" value="ACTINS_2"/>
    <property type="match status" value="1"/>
</dbReference>
<keyword evidence="4" id="KW-1185">Reference proteome</keyword>
<dbReference type="Proteomes" id="UP000799302">
    <property type="component" value="Unassembled WGS sequence"/>
</dbReference>
<comment type="similarity">
    <text evidence="1">Belongs to the actin family.</text>
</comment>
<dbReference type="SUPFAM" id="SSF53067">
    <property type="entry name" value="Actin-like ATPase domain"/>
    <property type="match status" value="2"/>
</dbReference>
<dbReference type="FunFam" id="3.30.420.40:FF:000058">
    <property type="entry name" value="Putative actin-related protein 5"/>
    <property type="match status" value="1"/>
</dbReference>
<dbReference type="InterPro" id="IPR004000">
    <property type="entry name" value="Actin"/>
</dbReference>
<evidence type="ECO:0000256" key="2">
    <source>
        <dbReference type="SAM" id="MobiDB-lite"/>
    </source>
</evidence>
<dbReference type="InterPro" id="IPR043129">
    <property type="entry name" value="ATPase_NBD"/>
</dbReference>
<gene>
    <name evidence="3" type="ORF">BT63DRAFT_85391</name>
</gene>
<evidence type="ECO:0000313" key="4">
    <source>
        <dbReference type="Proteomes" id="UP000799302"/>
    </source>
</evidence>
<protein>
    <submittedName>
        <fullName evidence="3">Actin/actin-like protein</fullName>
    </submittedName>
</protein>
<reference evidence="3" key="1">
    <citation type="journal article" date="2020" name="Stud. Mycol.">
        <title>101 Dothideomycetes genomes: a test case for predicting lifestyles and emergence of pathogens.</title>
        <authorList>
            <person name="Haridas S."/>
            <person name="Albert R."/>
            <person name="Binder M."/>
            <person name="Bloem J."/>
            <person name="Labutti K."/>
            <person name="Salamov A."/>
            <person name="Andreopoulos B."/>
            <person name="Baker S."/>
            <person name="Barry K."/>
            <person name="Bills G."/>
            <person name="Bluhm B."/>
            <person name="Cannon C."/>
            <person name="Castanera R."/>
            <person name="Culley D."/>
            <person name="Daum C."/>
            <person name="Ezra D."/>
            <person name="Gonzalez J."/>
            <person name="Henrissat B."/>
            <person name="Kuo A."/>
            <person name="Liang C."/>
            <person name="Lipzen A."/>
            <person name="Lutzoni F."/>
            <person name="Magnuson J."/>
            <person name="Mondo S."/>
            <person name="Nolan M."/>
            <person name="Ohm R."/>
            <person name="Pangilinan J."/>
            <person name="Park H.-J."/>
            <person name="Ramirez L."/>
            <person name="Alfaro M."/>
            <person name="Sun H."/>
            <person name="Tritt A."/>
            <person name="Yoshinaga Y."/>
            <person name="Zwiers L.-H."/>
            <person name="Turgeon B."/>
            <person name="Goodwin S."/>
            <person name="Spatafora J."/>
            <person name="Crous P."/>
            <person name="Grigoriev I."/>
        </authorList>
    </citation>
    <scope>NUCLEOTIDE SEQUENCE</scope>
    <source>
        <strain evidence="3">CBS 115976</strain>
    </source>
</reference>
<accession>A0A6A6TZJ2</accession>
<dbReference type="EMBL" id="MU004241">
    <property type="protein sequence ID" value="KAF2665110.1"/>
    <property type="molecule type" value="Genomic_DNA"/>
</dbReference>
<feature type="region of interest" description="Disordered" evidence="2">
    <location>
        <begin position="320"/>
        <end position="341"/>
    </location>
</feature>
<dbReference type="Pfam" id="PF00022">
    <property type="entry name" value="Actin"/>
    <property type="match status" value="1"/>
</dbReference>
<sequence>MATPNQFTQPQSTDYGGDEVSALVLDPGFATTRAGFAGEDVPKSIVPTYYGVKNPPGAAAPKLLFGENAMHDPQPYIDVRNPLAGGGAEEWVSDWDAAGKLWEYAITSRLTGERKRTIRTGSTTQGGAEDEEDTEMKDGENGANGDDADDEENPMAFHPLLMSEPGKTTSSSRQKAIELVMEGWDIPAFYMAKTGQLAAFSVGKTTALVVDVGASMVSITPLMDGMILKKGVKTSPLGGNFISNQIRQMFASQPSPVPLVPYYMIESKTPVDAGQPSQAVYKKFAVSPTDSFRAWEEERVLKGFKESVVQVYEHGRLSAPAAQGMTNEEAAKSSDPGKTYEMPDGWNQLFGTERYKVSEGLFDAAGAYSNDENPAPKPEQTIAKLVEASLLACDQEVRPALLNNIVIVGGSSLMQGFVRRFDIEIKALFPGPNVRLSAPSNPVERKFASWIGGSILSSLGSFHQLWISRKEYDEHGPIIVEKRSK</sequence>
<organism evidence="3 4">
    <name type="scientific">Microthyrium microscopicum</name>
    <dbReference type="NCBI Taxonomy" id="703497"/>
    <lineage>
        <taxon>Eukaryota</taxon>
        <taxon>Fungi</taxon>
        <taxon>Dikarya</taxon>
        <taxon>Ascomycota</taxon>
        <taxon>Pezizomycotina</taxon>
        <taxon>Dothideomycetes</taxon>
        <taxon>Dothideomycetes incertae sedis</taxon>
        <taxon>Microthyriales</taxon>
        <taxon>Microthyriaceae</taxon>
        <taxon>Microthyrium</taxon>
    </lineage>
</organism>
<evidence type="ECO:0000256" key="1">
    <source>
        <dbReference type="RuleBase" id="RU000487"/>
    </source>
</evidence>
<feature type="region of interest" description="Disordered" evidence="2">
    <location>
        <begin position="116"/>
        <end position="154"/>
    </location>
</feature>
<dbReference type="InterPro" id="IPR004001">
    <property type="entry name" value="Actin_CS"/>
</dbReference>
<dbReference type="SMART" id="SM00268">
    <property type="entry name" value="ACTIN"/>
    <property type="match status" value="1"/>
</dbReference>
<evidence type="ECO:0000313" key="3">
    <source>
        <dbReference type="EMBL" id="KAF2665110.1"/>
    </source>
</evidence>
<dbReference type="CDD" id="cd13395">
    <property type="entry name" value="ASKHA_NBD_Arp4_ACTL6-like"/>
    <property type="match status" value="1"/>
</dbReference>